<dbReference type="RefSeq" id="WP_070048134.1">
    <property type="nucleotide sequence ID" value="NZ_CBCSDO010000001.1"/>
</dbReference>
<dbReference type="Pfam" id="PF01809">
    <property type="entry name" value="YidD"/>
    <property type="match status" value="1"/>
</dbReference>
<protein>
    <submittedName>
        <fullName evidence="1">Alpha-hemolysin</fullName>
    </submittedName>
</protein>
<evidence type="ECO:0000313" key="1">
    <source>
        <dbReference type="EMBL" id="OEY68567.1"/>
    </source>
</evidence>
<sequence>MAKLLLWLIKCYQRSGGSKRWFGIECNFEPSCSYYTADAIKAYGVTTGITMGWRRIKACRQPDCFYKCIDPVIPRTGNVKSDVNS</sequence>
<name>A0A1E7Q340_9GAMM</name>
<proteinExistence type="predicted"/>
<dbReference type="AlphaFoldDB" id="A0A1E7Q340"/>
<dbReference type="STRING" id="1628148.BI198_02495"/>
<organism evidence="1 2">
    <name type="scientific">Rheinheimera salexigens</name>
    <dbReference type="NCBI Taxonomy" id="1628148"/>
    <lineage>
        <taxon>Bacteria</taxon>
        <taxon>Pseudomonadati</taxon>
        <taxon>Pseudomonadota</taxon>
        <taxon>Gammaproteobacteria</taxon>
        <taxon>Chromatiales</taxon>
        <taxon>Chromatiaceae</taxon>
        <taxon>Rheinheimera</taxon>
    </lineage>
</organism>
<gene>
    <name evidence="1" type="ORF">BI198_02495</name>
</gene>
<dbReference type="SMART" id="SM01234">
    <property type="entry name" value="Haemolytic"/>
    <property type="match status" value="1"/>
</dbReference>
<reference evidence="2" key="1">
    <citation type="submission" date="2016-09" db="EMBL/GenBank/DDBJ databases">
        <authorList>
            <person name="Wan X."/>
            <person name="Hou S."/>
        </authorList>
    </citation>
    <scope>NUCLEOTIDE SEQUENCE [LARGE SCALE GENOMIC DNA]</scope>
    <source>
        <strain evidence="2">KH87</strain>
    </source>
</reference>
<keyword evidence="2" id="KW-1185">Reference proteome</keyword>
<dbReference type="NCBIfam" id="TIGR00278">
    <property type="entry name" value="membrane protein insertion efficiency factor YidD"/>
    <property type="match status" value="1"/>
</dbReference>
<dbReference type="OrthoDB" id="9156153at2"/>
<dbReference type="Proteomes" id="UP000242258">
    <property type="component" value="Unassembled WGS sequence"/>
</dbReference>
<evidence type="ECO:0000313" key="2">
    <source>
        <dbReference type="Proteomes" id="UP000242258"/>
    </source>
</evidence>
<accession>A0A1E7Q340</accession>
<comment type="caution">
    <text evidence="1">The sequence shown here is derived from an EMBL/GenBank/DDBJ whole genome shotgun (WGS) entry which is preliminary data.</text>
</comment>
<dbReference type="InterPro" id="IPR002696">
    <property type="entry name" value="Membr_insert_effic_factor_YidD"/>
</dbReference>
<dbReference type="EMBL" id="MKEK01000001">
    <property type="protein sequence ID" value="OEY68567.1"/>
    <property type="molecule type" value="Genomic_DNA"/>
</dbReference>